<feature type="compositionally biased region" description="Acidic residues" evidence="1">
    <location>
        <begin position="726"/>
        <end position="738"/>
    </location>
</feature>
<gene>
    <name evidence="2" type="ORF">PECAL_5P20530</name>
</gene>
<evidence type="ECO:0000256" key="1">
    <source>
        <dbReference type="SAM" id="MobiDB-lite"/>
    </source>
</evidence>
<evidence type="ECO:0000313" key="3">
    <source>
        <dbReference type="Proteomes" id="UP000789595"/>
    </source>
</evidence>
<sequence length="941" mass="102323">MRSPPGALPTKPPPTPMAKLQDDITEIDILLEASKRARESVADRAKGLYEEHLATQRKFDADLQRETLAKKPGLRVDHSLMFHLGGGQDADTVPSAPGTAPQKKKEATPLPEDAVVPPPPSYATDQEAREWDDYYRYCARGALFKALDRGRMTELEMGKELAKIALEAESLPRYGDDEEYYDETAPQVLLDLARIRDVDSRLGKSKTKLYKARRSAYDEVRQRLDAYGPKKIKDPGMAQRMRDLGLRLPTGPALVQEALEEHALRKKQQKGLQLAPAPAPSEQFEEYYEEDFPETPDVMPEPELTAQEIVERQTRVAGQMRRHIKRDKHVLDPMHQLPADPEGLPRDMLFSSIAKEHTVSVDLAFPSLDAYRRSEHDVAAYFAPGYTAHLSEIDKIKHVGGFWTGIRAETRRMNSEDVPSPVPKTEVLAPVQEPTRTLRRIPIRTTALESFRDCVEHGAACLSSVNLPEASRKALEGPRFAQAIATCGEALDLALDGSDSDRSLIAEALSQVCASQAALPILDSARPPTPPECDAYARVVAAAARREENFAYPASFAHLCAFCCVCAALEDAAADELAQTKRKSDRGAFEAERAYRDLVRAPPQTKDECLDWIDELHACGALSESTCGSMAEAIPQRKTNVATVVASAGFESDVDACATYEALHEDGVKRLPRTVDRDDAALLLYALILAALDEARPAYELQELIRSTAAEAGPPSLHKPHKVTEDQPEDEAEDEEPSSELLLVRAFRKAVREAGNTFDGTDEGSVDFDAAFAALAGGGMEQIPPQLCAPLLRPFATHWGSSEGKALSEAPFDDAAPRKVAALLAASTGGQVQARSLELFLAETAPATAAVPEGEAPIVVGRRLRRLRNGGFGVVTATEAPGAAAGSAWMLHGLVCPGRVRSQVAVALDDLPAGAAVDGLPDALLRWARFDDAGMLTGVFA</sequence>
<name>A0A8J2T0P1_9STRA</name>
<evidence type="ECO:0000313" key="2">
    <source>
        <dbReference type="EMBL" id="CAH0377518.1"/>
    </source>
</evidence>
<organism evidence="2 3">
    <name type="scientific">Pelagomonas calceolata</name>
    <dbReference type="NCBI Taxonomy" id="35677"/>
    <lineage>
        <taxon>Eukaryota</taxon>
        <taxon>Sar</taxon>
        <taxon>Stramenopiles</taxon>
        <taxon>Ochrophyta</taxon>
        <taxon>Pelagophyceae</taxon>
        <taxon>Pelagomonadales</taxon>
        <taxon>Pelagomonadaceae</taxon>
        <taxon>Pelagomonas</taxon>
    </lineage>
</organism>
<proteinExistence type="predicted"/>
<protein>
    <submittedName>
        <fullName evidence="2">Uncharacterized protein</fullName>
    </submittedName>
</protein>
<accession>A0A8J2T0P1</accession>
<dbReference type="AlphaFoldDB" id="A0A8J2T0P1"/>
<keyword evidence="3" id="KW-1185">Reference proteome</keyword>
<feature type="region of interest" description="Disordered" evidence="1">
    <location>
        <begin position="710"/>
        <end position="739"/>
    </location>
</feature>
<comment type="caution">
    <text evidence="2">The sequence shown here is derived from an EMBL/GenBank/DDBJ whole genome shotgun (WGS) entry which is preliminary data.</text>
</comment>
<reference evidence="2" key="1">
    <citation type="submission" date="2021-11" db="EMBL/GenBank/DDBJ databases">
        <authorList>
            <consortium name="Genoscope - CEA"/>
            <person name="William W."/>
        </authorList>
    </citation>
    <scope>NUCLEOTIDE SEQUENCE</scope>
</reference>
<dbReference type="Proteomes" id="UP000789595">
    <property type="component" value="Unassembled WGS sequence"/>
</dbReference>
<dbReference type="EMBL" id="CAKKNE010000005">
    <property type="protein sequence ID" value="CAH0377518.1"/>
    <property type="molecule type" value="Genomic_DNA"/>
</dbReference>
<feature type="region of interest" description="Disordered" evidence="1">
    <location>
        <begin position="85"/>
        <end position="125"/>
    </location>
</feature>
<dbReference type="OrthoDB" id="10672411at2759"/>